<dbReference type="GO" id="GO:0012505">
    <property type="term" value="C:endomembrane system"/>
    <property type="evidence" value="ECO:0007669"/>
    <property type="project" value="UniProtKB-SubCell"/>
</dbReference>
<accession>A0AA39CAI4</accession>
<feature type="domain" description="G-protein coupled receptors family 2 profile 2" evidence="11">
    <location>
        <begin position="225"/>
        <end position="493"/>
    </location>
</feature>
<proteinExistence type="inferred from homology"/>
<keyword evidence="8" id="KW-0675">Receptor</keyword>
<comment type="subcellular location">
    <subcellularLocation>
        <location evidence="1">Endomembrane system</location>
        <topology evidence="1">Multi-pass membrane protein</topology>
    </subcellularLocation>
</comment>
<evidence type="ECO:0000256" key="3">
    <source>
        <dbReference type="ARBA" id="ARBA00022692"/>
    </source>
</evidence>
<feature type="transmembrane region" description="Helical" evidence="10">
    <location>
        <begin position="442"/>
        <end position="463"/>
    </location>
</feature>
<comment type="similarity">
    <text evidence="2">Belongs to the G-protein coupled receptor 2 family. Mth subfamily.</text>
</comment>
<feature type="transmembrane region" description="Helical" evidence="10">
    <location>
        <begin position="12"/>
        <end position="30"/>
    </location>
</feature>
<keyword evidence="3 10" id="KW-0812">Transmembrane</keyword>
<evidence type="ECO:0000313" key="12">
    <source>
        <dbReference type="EMBL" id="KAK0160930.1"/>
    </source>
</evidence>
<protein>
    <recommendedName>
        <fullName evidence="11">G-protein coupled receptors family 2 profile 2 domain-containing protein</fullName>
    </recommendedName>
</protein>
<dbReference type="PANTHER" id="PTHR47154:SF2">
    <property type="entry name" value="G-PROTEIN COUPLED RECEPTOR MTH-RELATED"/>
    <property type="match status" value="1"/>
</dbReference>
<dbReference type="CDD" id="cd15039">
    <property type="entry name" value="7tmB3_Methuselah-like"/>
    <property type="match status" value="1"/>
</dbReference>
<feature type="transmembrane region" description="Helical" evidence="10">
    <location>
        <begin position="227"/>
        <end position="249"/>
    </location>
</feature>
<dbReference type="PROSITE" id="PS50261">
    <property type="entry name" value="G_PROTEIN_RECEP_F2_4"/>
    <property type="match status" value="1"/>
</dbReference>
<dbReference type="InterPro" id="IPR000832">
    <property type="entry name" value="GPCR_2_secretin-like"/>
</dbReference>
<organism evidence="12 13">
    <name type="scientific">Microctonus aethiopoides</name>
    <dbReference type="NCBI Taxonomy" id="144406"/>
    <lineage>
        <taxon>Eukaryota</taxon>
        <taxon>Metazoa</taxon>
        <taxon>Ecdysozoa</taxon>
        <taxon>Arthropoda</taxon>
        <taxon>Hexapoda</taxon>
        <taxon>Insecta</taxon>
        <taxon>Pterygota</taxon>
        <taxon>Neoptera</taxon>
        <taxon>Endopterygota</taxon>
        <taxon>Hymenoptera</taxon>
        <taxon>Apocrita</taxon>
        <taxon>Ichneumonoidea</taxon>
        <taxon>Braconidae</taxon>
        <taxon>Euphorinae</taxon>
        <taxon>Microctonus</taxon>
    </lineage>
</organism>
<dbReference type="Gene3D" id="2.170.180.11">
    <property type="entry name" value="Methuselah ectodomain, domain 2"/>
    <property type="match status" value="1"/>
</dbReference>
<feature type="transmembrane region" description="Helical" evidence="10">
    <location>
        <begin position="339"/>
        <end position="363"/>
    </location>
</feature>
<evidence type="ECO:0000256" key="6">
    <source>
        <dbReference type="ARBA" id="ARBA00023040"/>
    </source>
</evidence>
<gene>
    <name evidence="12" type="ORF">PV328_008284</name>
</gene>
<sequence>MMSVIECSSTYSSIIMIFIKVLMPFLLYILCYFEQLQVSADNYSIISTTPIYLEFINSSLQYPMMIENNETRINWQYSSLEETDLTITQNIIPICCPSGYYYKSSKCQMNSTIIINNLELPIIYDRHLKLSKLNSNIFQRNYGIPCNYGSYALNSESPDFDVYYLLENGTIYQNNSLHGVADEWLNINDYCLANIINENDNNIKSVVAVCLPPDDYNSEIKQKDIPIIYPISMTISALFLSITFFIYAYLPELKNIHGITLMAYVASLFFAYVALILVQFGNQTITNAKNLCITLAFIIHFSFLSSFFWLNVMCFDIWWTFGGFRGLQGTSKQTERKKFIIYSIYAWGCASFFTVICLIMDFVPQIPRHFIRPQFGVQSCWFMTDEAKAMYFYAPMGVTIICNITLFISTAFKIIQHKKDTAHHLKGIDSRRHDDNKQWFNLYLKLFIVMGINWSMEIISWLCKDAPDYIWYITDLANTLQGVIIFIIFVWKDKIKRLLLKRLGINVPTITQSRNSTKSGGYNSSNSTSKILIPLREQNSLNLNNEQNRVATITDDDECV</sequence>
<reference evidence="12" key="1">
    <citation type="journal article" date="2023" name="bioRxiv">
        <title>Scaffold-level genome assemblies of two parasitoid biocontrol wasps reveal the parthenogenesis mechanism and an associated novel virus.</title>
        <authorList>
            <person name="Inwood S."/>
            <person name="Skelly J."/>
            <person name="Guhlin J."/>
            <person name="Harrop T."/>
            <person name="Goldson S."/>
            <person name="Dearden P."/>
        </authorList>
    </citation>
    <scope>NUCLEOTIDE SEQUENCE</scope>
    <source>
        <strain evidence="12">Irish</strain>
        <tissue evidence="12">Whole body</tissue>
    </source>
</reference>
<keyword evidence="5 10" id="KW-1133">Transmembrane helix</keyword>
<dbReference type="Gene3D" id="1.20.1070.10">
    <property type="entry name" value="Rhodopsin 7-helix transmembrane proteins"/>
    <property type="match status" value="1"/>
</dbReference>
<evidence type="ECO:0000256" key="10">
    <source>
        <dbReference type="SAM" id="Phobius"/>
    </source>
</evidence>
<evidence type="ECO:0000256" key="2">
    <source>
        <dbReference type="ARBA" id="ARBA00008979"/>
    </source>
</evidence>
<dbReference type="Pfam" id="PF00002">
    <property type="entry name" value="7tm_2"/>
    <property type="match status" value="1"/>
</dbReference>
<dbReference type="GO" id="GO:0008528">
    <property type="term" value="F:G protein-coupled peptide receptor activity"/>
    <property type="evidence" value="ECO:0007669"/>
    <property type="project" value="TreeGrafter"/>
</dbReference>
<dbReference type="SUPFAM" id="SSF81321">
    <property type="entry name" value="Family A G protein-coupled receptor-like"/>
    <property type="match status" value="1"/>
</dbReference>
<evidence type="ECO:0000256" key="7">
    <source>
        <dbReference type="ARBA" id="ARBA00023136"/>
    </source>
</evidence>
<dbReference type="InterPro" id="IPR036272">
    <property type="entry name" value="Methuselah_N_sf"/>
</dbReference>
<evidence type="ECO:0000256" key="8">
    <source>
        <dbReference type="ARBA" id="ARBA00023170"/>
    </source>
</evidence>
<dbReference type="InterPro" id="IPR051384">
    <property type="entry name" value="Mth_GPCR"/>
</dbReference>
<keyword evidence="7 10" id="KW-0472">Membrane</keyword>
<keyword evidence="4" id="KW-0732">Signal</keyword>
<keyword evidence="6" id="KW-0297">G-protein coupled receptor</keyword>
<evidence type="ECO:0000256" key="4">
    <source>
        <dbReference type="ARBA" id="ARBA00022729"/>
    </source>
</evidence>
<dbReference type="InterPro" id="IPR017981">
    <property type="entry name" value="GPCR_2-like_7TM"/>
</dbReference>
<feature type="transmembrane region" description="Helical" evidence="10">
    <location>
        <begin position="469"/>
        <end position="491"/>
    </location>
</feature>
<feature type="transmembrane region" description="Helical" evidence="10">
    <location>
        <begin position="293"/>
        <end position="318"/>
    </location>
</feature>
<keyword evidence="9" id="KW-0807">Transducer</keyword>
<comment type="caution">
    <text evidence="12">The sequence shown here is derived from an EMBL/GenBank/DDBJ whole genome shotgun (WGS) entry which is preliminary data.</text>
</comment>
<dbReference type="AlphaFoldDB" id="A0AA39CAI4"/>
<keyword evidence="13" id="KW-1185">Reference proteome</keyword>
<name>A0AA39CAI4_9HYME</name>
<dbReference type="InterPro" id="IPR023311">
    <property type="entry name" value="Methusela_ecto_dom_2"/>
</dbReference>
<feature type="transmembrane region" description="Helical" evidence="10">
    <location>
        <begin position="391"/>
        <end position="412"/>
    </location>
</feature>
<feature type="transmembrane region" description="Helical" evidence="10">
    <location>
        <begin position="261"/>
        <end position="281"/>
    </location>
</feature>
<dbReference type="SUPFAM" id="SSF63877">
    <property type="entry name" value="Methuselah ectodomain"/>
    <property type="match status" value="1"/>
</dbReference>
<dbReference type="Proteomes" id="UP001168990">
    <property type="component" value="Unassembled WGS sequence"/>
</dbReference>
<reference evidence="12" key="2">
    <citation type="submission" date="2023-03" db="EMBL/GenBank/DDBJ databases">
        <authorList>
            <person name="Inwood S.N."/>
            <person name="Skelly J.G."/>
            <person name="Guhlin J."/>
            <person name="Harrop T.W.R."/>
            <person name="Goldson S.G."/>
            <person name="Dearden P.K."/>
        </authorList>
    </citation>
    <scope>NUCLEOTIDE SEQUENCE</scope>
    <source>
        <strain evidence="12">Irish</strain>
        <tissue evidence="12">Whole body</tissue>
    </source>
</reference>
<dbReference type="GO" id="GO:0007166">
    <property type="term" value="P:cell surface receptor signaling pathway"/>
    <property type="evidence" value="ECO:0007669"/>
    <property type="project" value="InterPro"/>
</dbReference>
<evidence type="ECO:0000256" key="5">
    <source>
        <dbReference type="ARBA" id="ARBA00022989"/>
    </source>
</evidence>
<evidence type="ECO:0000259" key="11">
    <source>
        <dbReference type="PROSITE" id="PS50261"/>
    </source>
</evidence>
<evidence type="ECO:0000256" key="1">
    <source>
        <dbReference type="ARBA" id="ARBA00004127"/>
    </source>
</evidence>
<dbReference type="PANTHER" id="PTHR47154">
    <property type="entry name" value="G-PROTEIN COUPLED RECEPTOR MTH-RELATED"/>
    <property type="match status" value="1"/>
</dbReference>
<evidence type="ECO:0000313" key="13">
    <source>
        <dbReference type="Proteomes" id="UP001168990"/>
    </source>
</evidence>
<evidence type="ECO:0000256" key="9">
    <source>
        <dbReference type="ARBA" id="ARBA00023224"/>
    </source>
</evidence>
<dbReference type="GO" id="GO:0005886">
    <property type="term" value="C:plasma membrane"/>
    <property type="evidence" value="ECO:0007669"/>
    <property type="project" value="TreeGrafter"/>
</dbReference>
<dbReference type="EMBL" id="JAQQBS010001423">
    <property type="protein sequence ID" value="KAK0160930.1"/>
    <property type="molecule type" value="Genomic_DNA"/>
</dbReference>